<accession>A0A8B9Q0C5</accession>
<organism evidence="1 2">
    <name type="scientific">Apteryx owenii</name>
    <name type="common">Little spotted kiwi</name>
    <dbReference type="NCBI Taxonomy" id="8824"/>
    <lineage>
        <taxon>Eukaryota</taxon>
        <taxon>Metazoa</taxon>
        <taxon>Chordata</taxon>
        <taxon>Craniata</taxon>
        <taxon>Vertebrata</taxon>
        <taxon>Euteleostomi</taxon>
        <taxon>Archelosauria</taxon>
        <taxon>Archosauria</taxon>
        <taxon>Dinosauria</taxon>
        <taxon>Saurischia</taxon>
        <taxon>Theropoda</taxon>
        <taxon>Coelurosauria</taxon>
        <taxon>Aves</taxon>
        <taxon>Palaeognathae</taxon>
        <taxon>Apterygiformes</taxon>
        <taxon>Apterygidae</taxon>
        <taxon>Apteryx</taxon>
    </lineage>
</organism>
<dbReference type="Ensembl" id="ENSAOWT00000016485.1">
    <property type="protein sequence ID" value="ENSAOWP00000014528.1"/>
    <property type="gene ID" value="ENSAOWG00000009919.1"/>
</dbReference>
<evidence type="ECO:0000313" key="2">
    <source>
        <dbReference type="Proteomes" id="UP000694424"/>
    </source>
</evidence>
<dbReference type="Proteomes" id="UP000694424">
    <property type="component" value="Unplaced"/>
</dbReference>
<protein>
    <submittedName>
        <fullName evidence="1">Uncharacterized protein</fullName>
    </submittedName>
</protein>
<dbReference type="AlphaFoldDB" id="A0A8B9Q0C5"/>
<keyword evidence="2" id="KW-1185">Reference proteome</keyword>
<evidence type="ECO:0000313" key="1">
    <source>
        <dbReference type="Ensembl" id="ENSAOWP00000014528.1"/>
    </source>
</evidence>
<reference evidence="1" key="1">
    <citation type="submission" date="2025-08" db="UniProtKB">
        <authorList>
            <consortium name="Ensembl"/>
        </authorList>
    </citation>
    <scope>IDENTIFICATION</scope>
</reference>
<reference evidence="1" key="2">
    <citation type="submission" date="2025-09" db="UniProtKB">
        <authorList>
            <consortium name="Ensembl"/>
        </authorList>
    </citation>
    <scope>IDENTIFICATION</scope>
</reference>
<sequence length="188" mass="21227">FVNFCRYVMSIIINRTSNLCFHKSMLLLTNKDCSTTFLHLSMLKCLFLTLPFFMLGHPVMQGLQKQLGQDSSFKGHDSCQARAPMETNGCCTCKQTHLSPGGYSQSRTFIKDIWKNGLKVVEPGFLKQNFQQLKTLRWMVEFRLTPSLTKGVGPSHVTCCGKLMKQTPSPSNSSFDFCVPTKILQSLN</sequence>
<name>A0A8B9Q0C5_APTOW</name>
<proteinExistence type="predicted"/>